<gene>
    <name evidence="1" type="ORF">FTOL_12003</name>
</gene>
<proteinExistence type="predicted"/>
<accession>A0AAE8MJS6</accession>
<name>A0AAE8MJS6_9HYPO</name>
<organism evidence="1 2">
    <name type="scientific">Fusarium torulosum</name>
    <dbReference type="NCBI Taxonomy" id="33205"/>
    <lineage>
        <taxon>Eukaryota</taxon>
        <taxon>Fungi</taxon>
        <taxon>Dikarya</taxon>
        <taxon>Ascomycota</taxon>
        <taxon>Pezizomycotina</taxon>
        <taxon>Sordariomycetes</taxon>
        <taxon>Hypocreomycetidae</taxon>
        <taxon>Hypocreales</taxon>
        <taxon>Nectriaceae</taxon>
        <taxon>Fusarium</taxon>
    </lineage>
</organism>
<dbReference type="AlphaFoldDB" id="A0AAE8MJS6"/>
<dbReference type="Proteomes" id="UP001187734">
    <property type="component" value="Unassembled WGS sequence"/>
</dbReference>
<protein>
    <submittedName>
        <fullName evidence="1">Uncharacterized protein</fullName>
    </submittedName>
</protein>
<evidence type="ECO:0000313" key="1">
    <source>
        <dbReference type="EMBL" id="SPJ86978.1"/>
    </source>
</evidence>
<reference evidence="1" key="1">
    <citation type="submission" date="2018-03" db="EMBL/GenBank/DDBJ databases">
        <authorList>
            <person name="Guldener U."/>
        </authorList>
    </citation>
    <scope>NUCLEOTIDE SEQUENCE</scope>
</reference>
<comment type="caution">
    <text evidence="1">The sequence shown here is derived from an EMBL/GenBank/DDBJ whole genome shotgun (WGS) entry which is preliminary data.</text>
</comment>
<keyword evidence="2" id="KW-1185">Reference proteome</keyword>
<evidence type="ECO:0000313" key="2">
    <source>
        <dbReference type="Proteomes" id="UP001187734"/>
    </source>
</evidence>
<dbReference type="EMBL" id="ONZP01000543">
    <property type="protein sequence ID" value="SPJ86978.1"/>
    <property type="molecule type" value="Genomic_DNA"/>
</dbReference>
<sequence>MTGSTPEHPRLILESTAEAPVKRGRQRCQGYPSIWGVGKTASATETKTAIQDGNGTEMGCTRRRKAAAAFDEDTAYILPM</sequence>